<name>V7PQW8_PLAYE</name>
<organism evidence="1 2">
    <name type="scientific">Plasmodium yoelii 17X</name>
    <dbReference type="NCBI Taxonomy" id="1323249"/>
    <lineage>
        <taxon>Eukaryota</taxon>
        <taxon>Sar</taxon>
        <taxon>Alveolata</taxon>
        <taxon>Apicomplexa</taxon>
        <taxon>Aconoidasida</taxon>
        <taxon>Haemosporida</taxon>
        <taxon>Plasmodiidae</taxon>
        <taxon>Plasmodium</taxon>
        <taxon>Plasmodium (Vinckeia)</taxon>
    </lineage>
</organism>
<dbReference type="Proteomes" id="UP000018538">
    <property type="component" value="Unassembled WGS sequence"/>
</dbReference>
<evidence type="ECO:0000313" key="1">
    <source>
        <dbReference type="EMBL" id="ETB61112.1"/>
    </source>
</evidence>
<protein>
    <submittedName>
        <fullName evidence="1">Uncharacterized protein</fullName>
    </submittedName>
</protein>
<dbReference type="EMBL" id="KI635738">
    <property type="protein sequence ID" value="ETB61111.1"/>
    <property type="molecule type" value="Genomic_DNA"/>
</dbReference>
<proteinExistence type="predicted"/>
<dbReference type="EMBL" id="KI635738">
    <property type="protein sequence ID" value="ETB61110.1"/>
    <property type="molecule type" value="Genomic_DNA"/>
</dbReference>
<gene>
    <name evidence="1" type="ORF">YYC_02034</name>
</gene>
<keyword evidence="2" id="KW-1185">Reference proteome</keyword>
<evidence type="ECO:0000313" key="2">
    <source>
        <dbReference type="Proteomes" id="UP000018538"/>
    </source>
</evidence>
<accession>V7PQW8</accession>
<reference evidence="1 2" key="1">
    <citation type="submission" date="2013-11" db="EMBL/GenBank/DDBJ databases">
        <title>The Genome Sequence of Plasmodium yoelii 17X.</title>
        <authorList>
            <consortium name="The Broad Institute Genomics Platform"/>
            <consortium name="The Broad Institute Genome Sequencing Center for Infectious Disease"/>
            <person name="Neafsey D."/>
            <person name="Adams J."/>
            <person name="Walker B."/>
            <person name="Young S.K."/>
            <person name="Zeng Q."/>
            <person name="Gargeya S."/>
            <person name="Fitzgerald M."/>
            <person name="Haas B."/>
            <person name="Abouelleil A."/>
            <person name="Alvarado L."/>
            <person name="Chapman S.B."/>
            <person name="Gainer-Dewar J."/>
            <person name="Goldberg J."/>
            <person name="Griggs A."/>
            <person name="Gujja S."/>
            <person name="Hansen M."/>
            <person name="Howarth C."/>
            <person name="Imamovic A."/>
            <person name="Ireland A."/>
            <person name="Larimer J."/>
            <person name="McCowan C."/>
            <person name="Murphy C."/>
            <person name="Pearson M."/>
            <person name="Poon T.W."/>
            <person name="Priest M."/>
            <person name="Roberts A."/>
            <person name="Saif S."/>
            <person name="Shea T."/>
            <person name="Sykes S."/>
            <person name="Wortman J."/>
            <person name="Nusbaum C."/>
            <person name="Birren B."/>
        </authorList>
    </citation>
    <scope>NUCLEOTIDE SEQUENCE [LARGE SCALE GENOMIC DNA]</scope>
    <source>
        <strain evidence="1 2">17X</strain>
    </source>
</reference>
<dbReference type="AlphaFoldDB" id="V7PQW8"/>
<dbReference type="OrthoDB" id="385625at2759"/>
<sequence>MSILIKELLANANKKLLQKVVTSSGKTKNIDLVYGKDIIKMYLKKYVELCNKFIELFIELYELIKKLDQNFEEYDLQPFVMEMENHILNNNNFLKKKEKEKFLKETQINIEKIIGDIKCNILNTCEYIKKIKELYLLIYIYIYIFDFNINMLDEYLQKNNIKNESNIININNNCTHKKSQTYNDVANIGSKKEPFGNLLIERFINLNNICNFEFAEFISKDIFISLFYSNKDIAKITKKCLHWQNIERDHNIIDSFSHDQNSITRLNEICFFFFMTVIIYYIENDLKLRIKVFISLINNIHKNKLNFKKYNLILKHNPYLRCVCTHLYKKIFFSFLKIKTNNNLL</sequence>
<dbReference type="EMBL" id="KI635738">
    <property type="protein sequence ID" value="ETB61112.1"/>
    <property type="molecule type" value="Genomic_DNA"/>
</dbReference>
<dbReference type="EMBL" id="KI635738">
    <property type="protein sequence ID" value="ETB61109.1"/>
    <property type="molecule type" value="Genomic_DNA"/>
</dbReference>